<accession>A0ABT5FIN9</accession>
<proteinExistence type="predicted"/>
<dbReference type="EMBL" id="JAQOMS010000002">
    <property type="protein sequence ID" value="MDC2891025.1"/>
    <property type="molecule type" value="Genomic_DNA"/>
</dbReference>
<comment type="caution">
    <text evidence="1">The sequence shown here is derived from an EMBL/GenBank/DDBJ whole genome shotgun (WGS) entry which is preliminary data.</text>
</comment>
<gene>
    <name evidence="1" type="ORF">PN838_22710</name>
</gene>
<dbReference type="RefSeq" id="WP_272182069.1">
    <property type="nucleotide sequence ID" value="NZ_JAQOMS010000002.1"/>
</dbReference>
<evidence type="ECO:0000313" key="1">
    <source>
        <dbReference type="EMBL" id="MDC2891025.1"/>
    </source>
</evidence>
<keyword evidence="2" id="KW-1185">Reference proteome</keyword>
<protein>
    <submittedName>
        <fullName evidence="1">Uncharacterized protein</fullName>
    </submittedName>
</protein>
<dbReference type="Proteomes" id="UP001528411">
    <property type="component" value="Unassembled WGS sequence"/>
</dbReference>
<organism evidence="1 2">
    <name type="scientific">Psychrosphaera algicola</name>
    <dbReference type="NCBI Taxonomy" id="3023714"/>
    <lineage>
        <taxon>Bacteria</taxon>
        <taxon>Pseudomonadati</taxon>
        <taxon>Pseudomonadota</taxon>
        <taxon>Gammaproteobacteria</taxon>
        <taxon>Alteromonadales</taxon>
        <taxon>Pseudoalteromonadaceae</taxon>
        <taxon>Psychrosphaera</taxon>
    </lineage>
</organism>
<reference evidence="1 2" key="1">
    <citation type="submission" date="2023-01" db="EMBL/GenBank/DDBJ databases">
        <title>Psychrosphaera sp. nov., isolated from marine algae.</title>
        <authorList>
            <person name="Bayburt H."/>
            <person name="Choi B.J."/>
            <person name="Kim J.M."/>
            <person name="Choi D.G."/>
            <person name="Jeon C.O."/>
        </authorList>
    </citation>
    <scope>NUCLEOTIDE SEQUENCE [LARGE SCALE GENOMIC DNA]</scope>
    <source>
        <strain evidence="1 2">G1-22</strain>
    </source>
</reference>
<sequence length="71" mass="7991">MANSGEVDKLFNAYGNFVSSTSDKIMKLAENRFYLASSTQNQVGFKFAVIDVSKARCDDFSNWLHTLTNDM</sequence>
<name>A0ABT5FIN9_9GAMM</name>
<evidence type="ECO:0000313" key="2">
    <source>
        <dbReference type="Proteomes" id="UP001528411"/>
    </source>
</evidence>